<proteinExistence type="predicted"/>
<dbReference type="AlphaFoldDB" id="A0A2T4J9B9"/>
<dbReference type="InterPro" id="IPR012337">
    <property type="entry name" value="RNaseH-like_sf"/>
</dbReference>
<dbReference type="InterPro" id="IPR001584">
    <property type="entry name" value="Integrase_cat-core"/>
</dbReference>
<evidence type="ECO:0000313" key="4">
    <source>
        <dbReference type="Proteomes" id="UP000241362"/>
    </source>
</evidence>
<dbReference type="PROSITE" id="PS50994">
    <property type="entry name" value="INTEGRASE"/>
    <property type="match status" value="1"/>
</dbReference>
<sequence>MTLSYKFSAKDRFTIGSKSYRFIKFDAATHDYYFTAEDPDGFVEIIPGEKLSELMASPAWQHDPGYFDLDNRRGGRTSEIRLALTPTRQRHRTVFSHYVAGLLHLEIQNRTATLSDASLTAFRCRLQRQFAENPTDLRRKLGRLRAGDIYSVPKVPGISTLRKHYRIYMKFQGDVLAHKPKQPRVLKMRRAACSEGLAVTQDLIRKALTPETRGKAAPANAVVSAMRALNKQRGAERLPSFYVYSERQIQRMIANLPPFEVACAQLGIDKARHQFSSYLSGLAPVCLLERVEIDDWEVDLITWFRMLGLTELLPIETLEKLPIGRRWICVALDVASRCVLGLRIAAAPSAEEFRKLLEMVISDKTDLAQACGAKGAWAQYGRPMSIAADTGASFIATATTERVTDLNCCIEHAPVKCAELRGTDERFFGTIGRTLMHRLPGHTQSGPENRGDYDAGANACLDDDDLIRILVCYIVDEYHRSPHRGLGGQMPVSKWNDLEKEAGFLQPPVDRMTRCAALGIDINAKLGKQGVLVFGNHYSCDELRQRYAEGRNRDLRVRVDTANLGLVAVAIDEKWVAARPHTRDMECISLSEWEEQCVALRTRFKNEADLSAEYRSHAVKTIRDVTTTARARLRRQQATPFGHSTSYVQHLQNTLFSGFRFREEVKPTFGPAPDGLGQEILPAPDPALPVAVTDLSRAPDVDDENQWDDWQEQPEEEWRLEEEK</sequence>
<protein>
    <recommendedName>
        <fullName evidence="2">Integrase catalytic domain-containing protein</fullName>
    </recommendedName>
</protein>
<name>A0A2T4J9B9_FUSBL</name>
<evidence type="ECO:0000259" key="2">
    <source>
        <dbReference type="PROSITE" id="PS50994"/>
    </source>
</evidence>
<dbReference type="InterPro" id="IPR036397">
    <property type="entry name" value="RNaseH_sf"/>
</dbReference>
<dbReference type="SUPFAM" id="SSF53098">
    <property type="entry name" value="Ribonuclease H-like"/>
    <property type="match status" value="1"/>
</dbReference>
<evidence type="ECO:0000256" key="1">
    <source>
        <dbReference type="SAM" id="MobiDB-lite"/>
    </source>
</evidence>
<comment type="caution">
    <text evidence="3">The sequence shown here is derived from an EMBL/GenBank/DDBJ whole genome shotgun (WGS) entry which is preliminary data.</text>
</comment>
<gene>
    <name evidence="3" type="ORF">C5F44_09005</name>
</gene>
<feature type="region of interest" description="Disordered" evidence="1">
    <location>
        <begin position="696"/>
        <end position="724"/>
    </location>
</feature>
<dbReference type="Gene3D" id="3.30.420.10">
    <property type="entry name" value="Ribonuclease H-like superfamily/Ribonuclease H"/>
    <property type="match status" value="1"/>
</dbReference>
<dbReference type="GO" id="GO:0003676">
    <property type="term" value="F:nucleic acid binding"/>
    <property type="evidence" value="ECO:0007669"/>
    <property type="project" value="InterPro"/>
</dbReference>
<reference evidence="3 4" key="1">
    <citation type="submission" date="2018-03" db="EMBL/GenBank/DDBJ databases">
        <title>Rhodobacter blasticus.</title>
        <authorList>
            <person name="Meyer T.E."/>
            <person name="Miller S."/>
            <person name="Lodha T."/>
            <person name="Gandham S."/>
            <person name="Chintalapati S."/>
            <person name="Chintalapati V.R."/>
        </authorList>
    </citation>
    <scope>NUCLEOTIDE SEQUENCE [LARGE SCALE GENOMIC DNA]</scope>
    <source>
        <strain evidence="3 4">DSM 2131</strain>
    </source>
</reference>
<keyword evidence="4" id="KW-1185">Reference proteome</keyword>
<evidence type="ECO:0000313" key="3">
    <source>
        <dbReference type="EMBL" id="PTE14505.1"/>
    </source>
</evidence>
<dbReference type="Proteomes" id="UP000241362">
    <property type="component" value="Unassembled WGS sequence"/>
</dbReference>
<feature type="compositionally biased region" description="Acidic residues" evidence="1">
    <location>
        <begin position="701"/>
        <end position="724"/>
    </location>
</feature>
<dbReference type="RefSeq" id="WP_107673195.1">
    <property type="nucleotide sequence ID" value="NZ_PZKE01000007.1"/>
</dbReference>
<organism evidence="3 4">
    <name type="scientific">Fuscovulum blasticum DSM 2131</name>
    <dbReference type="NCBI Taxonomy" id="1188250"/>
    <lineage>
        <taxon>Bacteria</taxon>
        <taxon>Pseudomonadati</taxon>
        <taxon>Pseudomonadota</taxon>
        <taxon>Alphaproteobacteria</taxon>
        <taxon>Rhodobacterales</taxon>
        <taxon>Paracoccaceae</taxon>
        <taxon>Pseudogemmobacter</taxon>
    </lineage>
</organism>
<dbReference type="GO" id="GO:0015074">
    <property type="term" value="P:DNA integration"/>
    <property type="evidence" value="ECO:0007669"/>
    <property type="project" value="InterPro"/>
</dbReference>
<feature type="domain" description="Integrase catalytic" evidence="2">
    <location>
        <begin position="280"/>
        <end position="499"/>
    </location>
</feature>
<dbReference type="EMBL" id="PZKE01000007">
    <property type="protein sequence ID" value="PTE14505.1"/>
    <property type="molecule type" value="Genomic_DNA"/>
</dbReference>
<accession>A0A2T4J9B9</accession>